<keyword evidence="3" id="KW-1185">Reference proteome</keyword>
<proteinExistence type="predicted"/>
<sequence length="133" mass="13967">MSADRTYPVAVFLSKTVDGVIYAVLTAGAASLVGLTVGAFFAEPLVVLKHLLFVGGFLQVGVGVAQLWPTDSSDVREPDPDAATRTQRVVDRLSLTRRLGLPAGRHFALGTKRSLSGLAILLVSFGLEAAFGV</sequence>
<comment type="caution">
    <text evidence="2">The sequence shown here is derived from an EMBL/GenBank/DDBJ whole genome shotgun (WGS) entry which is preliminary data.</text>
</comment>
<evidence type="ECO:0000313" key="3">
    <source>
        <dbReference type="Proteomes" id="UP000011509"/>
    </source>
</evidence>
<feature type="transmembrane region" description="Helical" evidence="1">
    <location>
        <begin position="20"/>
        <end position="42"/>
    </location>
</feature>
<dbReference type="PATRIC" id="fig|1227466.3.peg.293"/>
<keyword evidence="1" id="KW-0812">Transmembrane</keyword>
<dbReference type="STRING" id="1227466.C464_01446"/>
<dbReference type="OrthoDB" id="313482at2157"/>
<dbReference type="EMBL" id="AOJL01000009">
    <property type="protein sequence ID" value="ELZ51103.1"/>
    <property type="molecule type" value="Genomic_DNA"/>
</dbReference>
<reference evidence="2 3" key="1">
    <citation type="journal article" date="2014" name="PLoS Genet.">
        <title>Phylogenetically driven sequencing of extremely halophilic archaea reveals strategies for static and dynamic osmo-response.</title>
        <authorList>
            <person name="Becker E.A."/>
            <person name="Seitzer P.M."/>
            <person name="Tritt A."/>
            <person name="Larsen D."/>
            <person name="Krusor M."/>
            <person name="Yao A.I."/>
            <person name="Wu D."/>
            <person name="Madern D."/>
            <person name="Eisen J.A."/>
            <person name="Darling A.E."/>
            <person name="Facciotti M.T."/>
        </authorList>
    </citation>
    <scope>NUCLEOTIDE SEQUENCE [LARGE SCALE GENOMIC DNA]</scope>
    <source>
        <strain evidence="2 3">DSM 10284</strain>
    </source>
</reference>
<keyword evidence="1" id="KW-1133">Transmembrane helix</keyword>
<evidence type="ECO:0000256" key="1">
    <source>
        <dbReference type="SAM" id="Phobius"/>
    </source>
</evidence>
<protein>
    <submittedName>
        <fullName evidence="2">Uncharacterized protein</fullName>
    </submittedName>
</protein>
<organism evidence="2 3">
    <name type="scientific">Halorubrum coriense DSM 10284</name>
    <dbReference type="NCBI Taxonomy" id="1227466"/>
    <lineage>
        <taxon>Archaea</taxon>
        <taxon>Methanobacteriati</taxon>
        <taxon>Methanobacteriota</taxon>
        <taxon>Stenosarchaea group</taxon>
        <taxon>Halobacteria</taxon>
        <taxon>Halobacteriales</taxon>
        <taxon>Haloferacaceae</taxon>
        <taxon>Halorubrum</taxon>
    </lineage>
</organism>
<gene>
    <name evidence="2" type="ORF">C464_01446</name>
</gene>
<dbReference type="Proteomes" id="UP000011509">
    <property type="component" value="Unassembled WGS sequence"/>
</dbReference>
<keyword evidence="1" id="KW-0472">Membrane</keyword>
<dbReference type="RefSeq" id="WP_006111698.1">
    <property type="nucleotide sequence ID" value="NZ_AOJL01000009.1"/>
</dbReference>
<name>M0EVL9_9EURY</name>
<evidence type="ECO:0000313" key="2">
    <source>
        <dbReference type="EMBL" id="ELZ51103.1"/>
    </source>
</evidence>
<dbReference type="AlphaFoldDB" id="M0EVL9"/>
<dbReference type="InterPro" id="IPR055977">
    <property type="entry name" value="DUF7555"/>
</dbReference>
<dbReference type="Pfam" id="PF24432">
    <property type="entry name" value="DUF7555"/>
    <property type="match status" value="1"/>
</dbReference>
<accession>M0EVL9</accession>